<keyword evidence="3" id="KW-1185">Reference proteome</keyword>
<dbReference type="InterPro" id="IPR045518">
    <property type="entry name" value="2EXR"/>
</dbReference>
<accession>A0ABR1PN28</accession>
<dbReference type="Proteomes" id="UP001430848">
    <property type="component" value="Unassembled WGS sequence"/>
</dbReference>
<name>A0ABR1PN28_DIAER</name>
<dbReference type="EMBL" id="JAKNSF020000003">
    <property type="protein sequence ID" value="KAK7740338.1"/>
    <property type="molecule type" value="Genomic_DNA"/>
</dbReference>
<sequence>MFGNFPQELQDLIWRTAALSVPRLYIVRAHITCIASGSENPWISINPCEEVKQRTRRLKPLLLACRLARREVLRTLPPPLRFTSFYGIDQKLQTGQIHFDVEADVLCIVPPIMMYRGALVCLGGAMAPDIRQDFKRIKNLGLQLKFSRAPNTILSYLRRGGWLRMSIPSDSLFPLRPFTAAARFYVVAPPHVRKAPRPPKYHEGSFGNRLKEMHGDTHTEDDELEVGYMSHGPMWSNNSVLRSLQMTATPGSFGKTGQFGFTEVPVQQVQHVYVTDSGQDLTPTLLSLWLSQFCRADVSNNFRRALWECFKSSQVQFGGRVMIIPQEPDSMMQYCGLLLPMVETYPLLKVYNGPVRG</sequence>
<gene>
    <name evidence="2" type="ORF">SLS63_001541</name>
</gene>
<reference evidence="2 3" key="1">
    <citation type="submission" date="2024-02" db="EMBL/GenBank/DDBJ databases">
        <title>De novo assembly and annotation of 12 fungi associated with fruit tree decline syndrome in Ontario, Canada.</title>
        <authorList>
            <person name="Sulman M."/>
            <person name="Ellouze W."/>
            <person name="Ilyukhin E."/>
        </authorList>
    </citation>
    <scope>NUCLEOTIDE SEQUENCE [LARGE SCALE GENOMIC DNA]</scope>
    <source>
        <strain evidence="2 3">M169</strain>
    </source>
</reference>
<evidence type="ECO:0000259" key="1">
    <source>
        <dbReference type="Pfam" id="PF20150"/>
    </source>
</evidence>
<dbReference type="Pfam" id="PF20150">
    <property type="entry name" value="2EXR"/>
    <property type="match status" value="1"/>
</dbReference>
<proteinExistence type="predicted"/>
<protein>
    <recommendedName>
        <fullName evidence="1">2EXR domain-containing protein</fullName>
    </recommendedName>
</protein>
<evidence type="ECO:0000313" key="3">
    <source>
        <dbReference type="Proteomes" id="UP001430848"/>
    </source>
</evidence>
<organism evidence="2 3">
    <name type="scientific">Diaporthe eres</name>
    <name type="common">Phomopsis oblonga</name>
    <dbReference type="NCBI Taxonomy" id="83184"/>
    <lineage>
        <taxon>Eukaryota</taxon>
        <taxon>Fungi</taxon>
        <taxon>Dikarya</taxon>
        <taxon>Ascomycota</taxon>
        <taxon>Pezizomycotina</taxon>
        <taxon>Sordariomycetes</taxon>
        <taxon>Sordariomycetidae</taxon>
        <taxon>Diaporthales</taxon>
        <taxon>Diaporthaceae</taxon>
        <taxon>Diaporthe</taxon>
        <taxon>Diaporthe eres species complex</taxon>
    </lineage>
</organism>
<evidence type="ECO:0000313" key="2">
    <source>
        <dbReference type="EMBL" id="KAK7740338.1"/>
    </source>
</evidence>
<feature type="domain" description="2EXR" evidence="1">
    <location>
        <begin position="2"/>
        <end position="106"/>
    </location>
</feature>
<comment type="caution">
    <text evidence="2">The sequence shown here is derived from an EMBL/GenBank/DDBJ whole genome shotgun (WGS) entry which is preliminary data.</text>
</comment>